<proteinExistence type="predicted"/>
<evidence type="ECO:0000313" key="2">
    <source>
        <dbReference type="Proteomes" id="UP000662314"/>
    </source>
</evidence>
<name>A0A8J7I400_9NOST</name>
<comment type="caution">
    <text evidence="1">The sequence shown here is derived from an EMBL/GenBank/DDBJ whole genome shotgun (WGS) entry which is preliminary data.</text>
</comment>
<gene>
    <name evidence="1" type="ORF">I8752_21095</name>
</gene>
<dbReference type="Proteomes" id="UP000662314">
    <property type="component" value="Unassembled WGS sequence"/>
</dbReference>
<evidence type="ECO:0000313" key="1">
    <source>
        <dbReference type="EMBL" id="MBH8575460.1"/>
    </source>
</evidence>
<reference evidence="1 2" key="1">
    <citation type="journal article" date="2021" name="Int. J. Syst. Evol. Microbiol.">
        <title>Amazonocrinis nigriterrae gen. nov., sp. nov., Atlanticothrix silvestris gen. nov., sp. nov. and Dendronalium phyllosphericum gen. nov., sp. nov., nostocacean cyanobacteria from Brazilian environments.</title>
        <authorList>
            <person name="Alvarenga D.O."/>
            <person name="Andreote A.P.D."/>
            <person name="Branco L.H.Z."/>
            <person name="Delbaje E."/>
            <person name="Cruz R.B."/>
            <person name="Varani A.M."/>
            <person name="Fiore M.F."/>
        </authorList>
    </citation>
    <scope>NUCLEOTIDE SEQUENCE [LARGE SCALE GENOMIC DNA]</scope>
    <source>
        <strain evidence="1 2">CENA369</strain>
    </source>
</reference>
<dbReference type="RefSeq" id="WP_214434243.1">
    <property type="nucleotide sequence ID" value="NZ_CAWPUQ010000055.1"/>
</dbReference>
<protein>
    <submittedName>
        <fullName evidence="1">Uncharacterized protein</fullName>
    </submittedName>
</protein>
<sequence>MAEPTLTDVFGTGTTQDGTSLTILKANLPGLTASSSNTPESLLTGILLKAQTALTSDNRDANIDQSLSIETTTTPSFTSRNDTVYIRDTITIELDRPAGNLAIDPDNY</sequence>
<organism evidence="1 2">
    <name type="scientific">Dendronalium phyllosphericum CENA369</name>
    <dbReference type="NCBI Taxonomy" id="1725256"/>
    <lineage>
        <taxon>Bacteria</taxon>
        <taxon>Bacillati</taxon>
        <taxon>Cyanobacteriota</taxon>
        <taxon>Cyanophyceae</taxon>
        <taxon>Nostocales</taxon>
        <taxon>Nostocaceae</taxon>
        <taxon>Dendronalium</taxon>
        <taxon>Dendronalium phyllosphericum</taxon>
    </lineage>
</organism>
<dbReference type="EMBL" id="JAECZA010000148">
    <property type="protein sequence ID" value="MBH8575460.1"/>
    <property type="molecule type" value="Genomic_DNA"/>
</dbReference>
<keyword evidence="2" id="KW-1185">Reference proteome</keyword>
<accession>A0A8J7I400</accession>
<dbReference type="AlphaFoldDB" id="A0A8J7I400"/>